<proteinExistence type="predicted"/>
<protein>
    <recommendedName>
        <fullName evidence="3">NAD(P)-binding domain-containing protein</fullName>
    </recommendedName>
</protein>
<feature type="domain" description="NAD(P)-binding" evidence="3">
    <location>
        <begin position="67"/>
        <end position="250"/>
    </location>
</feature>
<organism evidence="4">
    <name type="scientific">Phaeomonas parva</name>
    <dbReference type="NCBI Taxonomy" id="124430"/>
    <lineage>
        <taxon>Eukaryota</taxon>
        <taxon>Sar</taxon>
        <taxon>Stramenopiles</taxon>
        <taxon>Ochrophyta</taxon>
        <taxon>Pinguiophyceae</taxon>
        <taxon>Pinguiochrysidales</taxon>
        <taxon>Pinguiochrysidaceae</taxon>
        <taxon>Phaeomonas</taxon>
    </lineage>
</organism>
<evidence type="ECO:0000256" key="2">
    <source>
        <dbReference type="SAM" id="SignalP"/>
    </source>
</evidence>
<reference evidence="4" key="1">
    <citation type="submission" date="2021-01" db="EMBL/GenBank/DDBJ databases">
        <authorList>
            <person name="Corre E."/>
            <person name="Pelletier E."/>
            <person name="Niang G."/>
            <person name="Scheremetjew M."/>
            <person name="Finn R."/>
            <person name="Kale V."/>
            <person name="Holt S."/>
            <person name="Cochrane G."/>
            <person name="Meng A."/>
            <person name="Brown T."/>
            <person name="Cohen L."/>
        </authorList>
    </citation>
    <scope>NUCLEOTIDE SEQUENCE</scope>
    <source>
        <strain evidence="4">CCMP2877</strain>
    </source>
</reference>
<dbReference type="AlphaFoldDB" id="A0A7S1TW84"/>
<accession>A0A7S1TW84</accession>
<dbReference type="PROSITE" id="PS51318">
    <property type="entry name" value="TAT"/>
    <property type="match status" value="1"/>
</dbReference>
<feature type="signal peptide" evidence="2">
    <location>
        <begin position="1"/>
        <end position="18"/>
    </location>
</feature>
<gene>
    <name evidence="4" type="ORF">PPAR1163_LOCUS7472</name>
</gene>
<dbReference type="PANTHER" id="PTHR15020">
    <property type="entry name" value="FLAVIN REDUCTASE-RELATED"/>
    <property type="match status" value="1"/>
</dbReference>
<name>A0A7S1TW84_9STRA</name>
<dbReference type="SUPFAM" id="SSF51735">
    <property type="entry name" value="NAD(P)-binding Rossmann-fold domains"/>
    <property type="match status" value="1"/>
</dbReference>
<evidence type="ECO:0000259" key="3">
    <source>
        <dbReference type="Pfam" id="PF13460"/>
    </source>
</evidence>
<dbReference type="InterPro" id="IPR006311">
    <property type="entry name" value="TAT_signal"/>
</dbReference>
<evidence type="ECO:0000256" key="1">
    <source>
        <dbReference type="SAM" id="MobiDB-lite"/>
    </source>
</evidence>
<feature type="region of interest" description="Disordered" evidence="1">
    <location>
        <begin position="244"/>
        <end position="270"/>
    </location>
</feature>
<feature type="compositionally biased region" description="Basic residues" evidence="1">
    <location>
        <begin position="250"/>
        <end position="270"/>
    </location>
</feature>
<dbReference type="Pfam" id="PF13460">
    <property type="entry name" value="NAD_binding_10"/>
    <property type="match status" value="1"/>
</dbReference>
<feature type="chain" id="PRO_5031409836" description="NAD(P)-binding domain-containing protein" evidence="2">
    <location>
        <begin position="19"/>
        <end position="270"/>
    </location>
</feature>
<dbReference type="InterPro" id="IPR036291">
    <property type="entry name" value="NAD(P)-bd_dom_sf"/>
</dbReference>
<keyword evidence="2" id="KW-0732">Signal</keyword>
<dbReference type="EMBL" id="HBGJ01011914">
    <property type="protein sequence ID" value="CAD9249112.1"/>
    <property type="molecule type" value="Transcribed_RNA"/>
</dbReference>
<dbReference type="Gene3D" id="3.40.50.720">
    <property type="entry name" value="NAD(P)-binding Rossmann-like Domain"/>
    <property type="match status" value="1"/>
</dbReference>
<sequence>MTMRTTLLLSLLLAPAAAWRRAPVMAAGPSRREAIGTAAAGLGLGLGLGFVKPATAAAPAADVVILGASGRTGRAAAAYAVSKGMSVAAGTRSGKMPDGMDLGSAGSSVAADVKDYEQLLSAVRGAGAVIYAASASNKKDFKKADDARAVDYDGVVNAARACIDAGVPRLVVVSSGAVTRPDSPAYKFTNLFGKIMDYKIKGEDELRGLYAAKGDPKLTYTIVRPGGLTEEPLKGVKGIALNQGDEFIGRKPKSKPKPKPKLKPKPKPKP</sequence>
<dbReference type="InterPro" id="IPR016040">
    <property type="entry name" value="NAD(P)-bd_dom"/>
</dbReference>
<evidence type="ECO:0000313" key="4">
    <source>
        <dbReference type="EMBL" id="CAD9249112.1"/>
    </source>
</evidence>
<dbReference type="PANTHER" id="PTHR15020:SF11">
    <property type="entry name" value="OS06G0360300 PROTEIN"/>
    <property type="match status" value="1"/>
</dbReference>